<dbReference type="Pfam" id="PF05930">
    <property type="entry name" value="Phage_AlpA"/>
    <property type="match status" value="1"/>
</dbReference>
<evidence type="ECO:0000313" key="2">
    <source>
        <dbReference type="Proteomes" id="UP000235881"/>
    </source>
</evidence>
<evidence type="ECO:0000313" key="1">
    <source>
        <dbReference type="EMBL" id="PNF77976.1"/>
    </source>
</evidence>
<proteinExistence type="predicted"/>
<dbReference type="RefSeq" id="WP_102827449.1">
    <property type="nucleotide sequence ID" value="NZ_CP065721.1"/>
</dbReference>
<dbReference type="Gene3D" id="1.10.238.160">
    <property type="match status" value="1"/>
</dbReference>
<accession>A0A8E2QI66</accession>
<reference evidence="1 2" key="1">
    <citation type="submission" date="2018-01" db="EMBL/GenBank/DDBJ databases">
        <title>Denitrification phenotypes of diverse strains of Pseudomonas stutzeri.</title>
        <authorList>
            <person name="Milligan D.A."/>
            <person name="Bergaust L."/>
            <person name="Bakken L.R."/>
            <person name="Frostegard A."/>
        </authorList>
    </citation>
    <scope>NUCLEOTIDE SEQUENCE [LARGE SCALE GENOMIC DNA]</scope>
    <source>
        <strain evidence="1 2">DSM 50238</strain>
    </source>
</reference>
<keyword evidence="2" id="KW-1185">Reference proteome</keyword>
<dbReference type="AlphaFoldDB" id="A0A8E2QI66"/>
<comment type="caution">
    <text evidence="1">The sequence shown here is derived from an EMBL/GenBank/DDBJ whole genome shotgun (WGS) entry which is preliminary data.</text>
</comment>
<dbReference type="Proteomes" id="UP000235881">
    <property type="component" value="Unassembled WGS sequence"/>
</dbReference>
<name>A0A8E2QI66_9GAMM</name>
<gene>
    <name evidence="1" type="ORF">CXK95_01385</name>
</gene>
<dbReference type="EMBL" id="POUK01000001">
    <property type="protein sequence ID" value="PNF77976.1"/>
    <property type="molecule type" value="Genomic_DNA"/>
</dbReference>
<sequence length="71" mass="8107">MVALEGFLREEQVLEVTTLSHATLWREIKAGRFPKQVRLSPGRVGWRASDLRLWLEDPEAWRPTPPNGIAA</sequence>
<protein>
    <submittedName>
        <fullName evidence="1">AlpA family transcriptional regulator</fullName>
    </submittedName>
</protein>
<dbReference type="InterPro" id="IPR010260">
    <property type="entry name" value="AlpA"/>
</dbReference>
<organism evidence="1 2">
    <name type="scientific">Stutzerimonas degradans</name>
    <dbReference type="NCBI Taxonomy" id="2968968"/>
    <lineage>
        <taxon>Bacteria</taxon>
        <taxon>Pseudomonadati</taxon>
        <taxon>Pseudomonadota</taxon>
        <taxon>Gammaproteobacteria</taxon>
        <taxon>Pseudomonadales</taxon>
        <taxon>Pseudomonadaceae</taxon>
        <taxon>Stutzerimonas</taxon>
    </lineage>
</organism>